<reference evidence="3 5" key="2">
    <citation type="submission" date="2020-02" db="EMBL/GenBank/DDBJ databases">
        <title>Antibiotic susceptibility profiles of lactic acid bacteria isolated from the human vagina and genetic basis of atypical resistances.</title>
        <authorList>
            <person name="Sirichoat A."/>
            <person name="Florez A.B."/>
            <person name="Vazquez L."/>
            <person name="Buppasiri P."/>
            <person name="Panya M."/>
            <person name="Lulitanond V."/>
            <person name="Mayo B."/>
        </authorList>
    </citation>
    <scope>NUCLEOTIDE SEQUENCE [LARGE SCALE GENOMIC DNA]</scope>
    <source>
        <strain evidence="3 5">VA07-1AN</strain>
    </source>
</reference>
<evidence type="ECO:0000256" key="1">
    <source>
        <dbReference type="SAM" id="MobiDB-lite"/>
    </source>
</evidence>
<accession>A0A7K3XU04</accession>
<sequence>MSDVDIKRMARSVERGQGLTANAKRNLWMVTLLNPQQNGVPAGLTPDECAEWALKHWCLNESGGLRKSRGALVAYEIAPTTGTPHLQMLMCATNSGCTAERVLKAWPAADIEVVRDFSGAVDYIYKRGEYADKAFTQIVPARAMDNELVPNPQRSRRNKEKNSDS</sequence>
<evidence type="ECO:0000313" key="4">
    <source>
        <dbReference type="Proteomes" id="UP000451386"/>
    </source>
</evidence>
<proteinExistence type="predicted"/>
<evidence type="ECO:0000313" key="2">
    <source>
        <dbReference type="EMBL" id="KAB7486602.1"/>
    </source>
</evidence>
<gene>
    <name evidence="3" type="ORF">G5T23_06755</name>
    <name evidence="2" type="ORF">GBA83_06220</name>
</gene>
<dbReference type="RefSeq" id="WP_138284605.1">
    <property type="nucleotide sequence ID" value="NZ_JAAJBJ010000006.1"/>
</dbReference>
<reference evidence="2 4" key="1">
    <citation type="journal article" date="2019" name="Nat. Med.">
        <title>A library of human gut bacterial isolates paired with longitudinal multiomics data enables mechanistic microbiome research.</title>
        <authorList>
            <person name="Poyet M."/>
            <person name="Groussin M."/>
            <person name="Gibbons S.M."/>
            <person name="Avila-Pacheco J."/>
            <person name="Jiang X."/>
            <person name="Kearney S.M."/>
            <person name="Perrotta A.R."/>
            <person name="Berdy B."/>
            <person name="Zhao S."/>
            <person name="Lieberman T.D."/>
            <person name="Swanson P.K."/>
            <person name="Smith M."/>
            <person name="Roesemann S."/>
            <person name="Alexander J.E."/>
            <person name="Rich S.A."/>
            <person name="Livny J."/>
            <person name="Vlamakis H."/>
            <person name="Clish C."/>
            <person name="Bullock K."/>
            <person name="Deik A."/>
            <person name="Scott J."/>
            <person name="Pierce K.A."/>
            <person name="Xavier R.J."/>
            <person name="Alm E.J."/>
        </authorList>
    </citation>
    <scope>NUCLEOTIDE SEQUENCE [LARGE SCALE GENOMIC DNA]</scope>
    <source>
        <strain evidence="2 4">BIOML-A13</strain>
    </source>
</reference>
<evidence type="ECO:0000313" key="3">
    <source>
        <dbReference type="EMBL" id="NGG36715.1"/>
    </source>
</evidence>
<dbReference type="Gene3D" id="3.40.1310.20">
    <property type="match status" value="1"/>
</dbReference>
<dbReference type="Proteomes" id="UP000451386">
    <property type="component" value="Unassembled WGS sequence"/>
</dbReference>
<name>A0A7K3XU04_BIFBI</name>
<dbReference type="EMBL" id="JAAJBJ010000006">
    <property type="protein sequence ID" value="NGG36715.1"/>
    <property type="molecule type" value="Genomic_DNA"/>
</dbReference>
<organism evidence="2 4">
    <name type="scientific">Bifidobacterium bifidum</name>
    <dbReference type="NCBI Taxonomy" id="1681"/>
    <lineage>
        <taxon>Bacteria</taxon>
        <taxon>Bacillati</taxon>
        <taxon>Actinomycetota</taxon>
        <taxon>Actinomycetes</taxon>
        <taxon>Bifidobacteriales</taxon>
        <taxon>Bifidobacteriaceae</taxon>
        <taxon>Bifidobacterium</taxon>
    </lineage>
</organism>
<protein>
    <recommendedName>
        <fullName evidence="6">Replication protein</fullName>
    </recommendedName>
</protein>
<dbReference type="Proteomes" id="UP000488776">
    <property type="component" value="Unassembled WGS sequence"/>
</dbReference>
<dbReference type="AlphaFoldDB" id="A0A7K3XU04"/>
<evidence type="ECO:0000313" key="5">
    <source>
        <dbReference type="Proteomes" id="UP000488776"/>
    </source>
</evidence>
<comment type="caution">
    <text evidence="2">The sequence shown here is derived from an EMBL/GenBank/DDBJ whole genome shotgun (WGS) entry which is preliminary data.</text>
</comment>
<evidence type="ECO:0008006" key="6">
    <source>
        <dbReference type="Google" id="ProtNLM"/>
    </source>
</evidence>
<feature type="region of interest" description="Disordered" evidence="1">
    <location>
        <begin position="145"/>
        <end position="165"/>
    </location>
</feature>
<dbReference type="EMBL" id="WDOP01000004">
    <property type="protein sequence ID" value="KAB7486602.1"/>
    <property type="molecule type" value="Genomic_DNA"/>
</dbReference>